<dbReference type="NCBIfam" id="NF005970">
    <property type="entry name" value="PRK08057.1-4"/>
    <property type="match status" value="1"/>
</dbReference>
<keyword evidence="5" id="KW-1185">Reference proteome</keyword>
<dbReference type="Pfam" id="PF02571">
    <property type="entry name" value="CbiJ"/>
    <property type="match status" value="1"/>
</dbReference>
<dbReference type="Proteomes" id="UP001154265">
    <property type="component" value="Unassembled WGS sequence"/>
</dbReference>
<evidence type="ECO:0000256" key="1">
    <source>
        <dbReference type="ARBA" id="ARBA00004953"/>
    </source>
</evidence>
<dbReference type="PROSITE" id="PS51014">
    <property type="entry name" value="COBK_CBIJ"/>
    <property type="match status" value="1"/>
</dbReference>
<comment type="pathway">
    <text evidence="1">Cofactor biosynthesis; adenosylcobalamin biosynthesis.</text>
</comment>
<comment type="caution">
    <text evidence="4">The sequence shown here is derived from an EMBL/GenBank/DDBJ whole genome shotgun (WGS) entry which is preliminary data.</text>
</comment>
<evidence type="ECO:0000313" key="5">
    <source>
        <dbReference type="Proteomes" id="UP001154265"/>
    </source>
</evidence>
<sequence>MSNAHLGLGQEPWGDRGYQVWLIGGTQESREIAHLLLEYGLSCVVTVTTAAARHLYPVHPQLHIVVTTLRQEEAKPFLQCHRIQVIIDASHPFAVAISQLAISLSQELSLPYLRFERPSAPSAIGASIQLATIDELIQGDYLNQQRVLLTLGYRFLAHFTSWHDRSTLFARILPSIPALTAALAAGFSPNRLVALRPPISEDLERALWQQWRISLVVTKASGAPGGEQIKQNIAAQLGVQLITINRPEIAYPLQTRDRQGVIQFIKTLGWKPVS</sequence>
<reference evidence="4" key="1">
    <citation type="journal article" date="2022" name="Genome Biol. Evol.">
        <title>A New Gene Family Diagnostic for Intracellular Biomineralization of Amorphous Ca Carbonates by Cyanobacteria.</title>
        <authorList>
            <person name="Benzerara K."/>
            <person name="Duprat E."/>
            <person name="Bitard-Feildel T."/>
            <person name="Caumes G."/>
            <person name="Cassier-Chauvat C."/>
            <person name="Chauvat F."/>
            <person name="Dezi M."/>
            <person name="Diop S.I."/>
            <person name="Gaschignard G."/>
            <person name="Gorgen S."/>
            <person name="Gugger M."/>
            <person name="Lopez-Garcia P."/>
            <person name="Millet M."/>
            <person name="Skouri-Panet F."/>
            <person name="Moreira D."/>
            <person name="Callebaut I."/>
        </authorList>
    </citation>
    <scope>NUCLEOTIDE SEQUENCE</scope>
    <source>
        <strain evidence="4">G9</strain>
    </source>
</reference>
<keyword evidence="3 4" id="KW-0560">Oxidoreductase</keyword>
<dbReference type="PANTHER" id="PTHR36925:SF1">
    <property type="entry name" value="COBALT-PRECORRIN-6A REDUCTASE"/>
    <property type="match status" value="1"/>
</dbReference>
<evidence type="ECO:0000256" key="3">
    <source>
        <dbReference type="ARBA" id="ARBA00023002"/>
    </source>
</evidence>
<protein>
    <submittedName>
        <fullName evidence="4">Cobalt-precorrin-6A reductase</fullName>
        <ecNumber evidence="4">1.3.1.106</ecNumber>
    </submittedName>
</protein>
<keyword evidence="2" id="KW-0169">Cobalamin biosynthesis</keyword>
<evidence type="ECO:0000256" key="2">
    <source>
        <dbReference type="ARBA" id="ARBA00022573"/>
    </source>
</evidence>
<accession>A0ABT6EY18</accession>
<dbReference type="RefSeq" id="WP_277865912.1">
    <property type="nucleotide sequence ID" value="NZ_JAKKUT010000002.1"/>
</dbReference>
<dbReference type="PANTHER" id="PTHR36925">
    <property type="entry name" value="COBALT-PRECORRIN-6A REDUCTASE"/>
    <property type="match status" value="1"/>
</dbReference>
<dbReference type="EC" id="1.3.1.106" evidence="4"/>
<name>A0ABT6EY18_9SYNE</name>
<dbReference type="EMBL" id="JAKKUT010000002">
    <property type="protein sequence ID" value="MDG2989988.1"/>
    <property type="molecule type" value="Genomic_DNA"/>
</dbReference>
<gene>
    <name evidence="4" type="ORF">L3556_03425</name>
</gene>
<dbReference type="NCBIfam" id="TIGR00715">
    <property type="entry name" value="precor6x_red"/>
    <property type="match status" value="1"/>
</dbReference>
<dbReference type="InterPro" id="IPR003723">
    <property type="entry name" value="Precorrin-6x_reduct"/>
</dbReference>
<proteinExistence type="predicted"/>
<evidence type="ECO:0000313" key="4">
    <source>
        <dbReference type="EMBL" id="MDG2989988.1"/>
    </source>
</evidence>
<organism evidence="4 5">
    <name type="scientific">Candidatus Synechococcus calcipolaris G9</name>
    <dbReference type="NCBI Taxonomy" id="1497997"/>
    <lineage>
        <taxon>Bacteria</taxon>
        <taxon>Bacillati</taxon>
        <taxon>Cyanobacteriota</taxon>
        <taxon>Cyanophyceae</taxon>
        <taxon>Synechococcales</taxon>
        <taxon>Synechococcaceae</taxon>
        <taxon>Synechococcus</taxon>
    </lineage>
</organism>
<dbReference type="GO" id="GO:0016491">
    <property type="term" value="F:oxidoreductase activity"/>
    <property type="evidence" value="ECO:0007669"/>
    <property type="project" value="UniProtKB-KW"/>
</dbReference>
<reference evidence="4" key="2">
    <citation type="submission" date="2022-01" db="EMBL/GenBank/DDBJ databases">
        <authorList>
            <person name="Zivanovic Y."/>
            <person name="Moreira D."/>
            <person name="Lopez-Garcia P."/>
        </authorList>
    </citation>
    <scope>NUCLEOTIDE SEQUENCE</scope>
    <source>
        <strain evidence="4">G9</strain>
    </source>
</reference>